<dbReference type="Proteomes" id="UP000838763">
    <property type="component" value="Unassembled WGS sequence"/>
</dbReference>
<evidence type="ECO:0000313" key="2">
    <source>
        <dbReference type="Proteomes" id="UP000838763"/>
    </source>
</evidence>
<evidence type="ECO:0000313" key="1">
    <source>
        <dbReference type="EMBL" id="CAI4218663.1"/>
    </source>
</evidence>
<keyword evidence="2" id="KW-1185">Reference proteome</keyword>
<sequence length="218" mass="24686">MAGARFPRFFDLPREIRDQVLWFLVTTDQSLHLASSASQPPLNLLLAHPFLHESVCRLFFTTNKFTSSGVPELLDVPAKTLRRIRQLRVAAVLRQRPLETLVASLSDAVLNGGLRVLELHIPPPNAFEHDPQLPEGMCRSLVHLLKDPYLESARLWIDFNHRAAWCRFHPGARCPHTLRDDRELPGLRGGVVPGPIEVDLGLLAERYGDNERLKMMVV</sequence>
<organism evidence="1 2">
    <name type="scientific">Parascedosporium putredinis</name>
    <dbReference type="NCBI Taxonomy" id="1442378"/>
    <lineage>
        <taxon>Eukaryota</taxon>
        <taxon>Fungi</taxon>
        <taxon>Dikarya</taxon>
        <taxon>Ascomycota</taxon>
        <taxon>Pezizomycotina</taxon>
        <taxon>Sordariomycetes</taxon>
        <taxon>Hypocreomycetidae</taxon>
        <taxon>Microascales</taxon>
        <taxon>Microascaceae</taxon>
        <taxon>Parascedosporium</taxon>
    </lineage>
</organism>
<dbReference type="OrthoDB" id="5229512at2759"/>
<dbReference type="AlphaFoldDB" id="A0A9P1HAX2"/>
<reference evidence="1" key="1">
    <citation type="submission" date="2022-11" db="EMBL/GenBank/DDBJ databases">
        <authorList>
            <person name="Scott C."/>
            <person name="Bruce N."/>
        </authorList>
    </citation>
    <scope>NUCLEOTIDE SEQUENCE</scope>
</reference>
<gene>
    <name evidence="1" type="ORF">PPNO1_LOCUS8240</name>
</gene>
<accession>A0A9P1HAX2</accession>
<protein>
    <submittedName>
        <fullName evidence="1">Uncharacterized protein</fullName>
    </submittedName>
</protein>
<name>A0A9P1HAX2_9PEZI</name>
<dbReference type="EMBL" id="CALLCH030000018">
    <property type="protein sequence ID" value="CAI4218663.1"/>
    <property type="molecule type" value="Genomic_DNA"/>
</dbReference>
<comment type="caution">
    <text evidence="1">The sequence shown here is derived from an EMBL/GenBank/DDBJ whole genome shotgun (WGS) entry which is preliminary data.</text>
</comment>
<proteinExistence type="predicted"/>